<evidence type="ECO:0000313" key="2">
    <source>
        <dbReference type="EMBL" id="MBP2190594.1"/>
    </source>
</evidence>
<evidence type="ECO:0000313" key="3">
    <source>
        <dbReference type="Proteomes" id="UP001519325"/>
    </source>
</evidence>
<feature type="transmembrane region" description="Helical" evidence="1">
    <location>
        <begin position="50"/>
        <end position="69"/>
    </location>
</feature>
<gene>
    <name evidence="2" type="ORF">BJ987_003495</name>
</gene>
<protein>
    <submittedName>
        <fullName evidence="2">Peptidoglycan/LPS O-acetylase OafA/YrhL</fullName>
    </submittedName>
</protein>
<comment type="caution">
    <text evidence="2">The sequence shown here is derived from an EMBL/GenBank/DDBJ whole genome shotgun (WGS) entry which is preliminary data.</text>
</comment>
<sequence>MTTSTNLDTGPGLRTALRVDGWSTGAFGLFLLATAPALSEPLGLPTSWSVPFGVAMLGGAAALLLIAGYREIPARLAGAVVAVNAAAAVVMVELACTDLMPLTGWGRAFLVVGAVFVAAFAALEYAGLRRGDR</sequence>
<feature type="transmembrane region" description="Helical" evidence="1">
    <location>
        <begin position="107"/>
        <end position="128"/>
    </location>
</feature>
<feature type="transmembrane region" description="Helical" evidence="1">
    <location>
        <begin position="21"/>
        <end position="38"/>
    </location>
</feature>
<organism evidence="2 3">
    <name type="scientific">Nocardia goodfellowii</name>
    <dbReference type="NCBI Taxonomy" id="882446"/>
    <lineage>
        <taxon>Bacteria</taxon>
        <taxon>Bacillati</taxon>
        <taxon>Actinomycetota</taxon>
        <taxon>Actinomycetes</taxon>
        <taxon>Mycobacteriales</taxon>
        <taxon>Nocardiaceae</taxon>
        <taxon>Nocardia</taxon>
    </lineage>
</organism>
<dbReference type="RefSeq" id="WP_245366010.1">
    <property type="nucleotide sequence ID" value="NZ_JAGGMR010000001.1"/>
</dbReference>
<accession>A0ABS4QFV8</accession>
<evidence type="ECO:0000256" key="1">
    <source>
        <dbReference type="SAM" id="Phobius"/>
    </source>
</evidence>
<keyword evidence="1" id="KW-0472">Membrane</keyword>
<dbReference type="Proteomes" id="UP001519325">
    <property type="component" value="Unassembled WGS sequence"/>
</dbReference>
<keyword evidence="1" id="KW-1133">Transmembrane helix</keyword>
<feature type="transmembrane region" description="Helical" evidence="1">
    <location>
        <begin position="76"/>
        <end position="95"/>
    </location>
</feature>
<keyword evidence="3" id="KW-1185">Reference proteome</keyword>
<keyword evidence="1" id="KW-0812">Transmembrane</keyword>
<name>A0ABS4QFV8_9NOCA</name>
<dbReference type="EMBL" id="JAGGMR010000001">
    <property type="protein sequence ID" value="MBP2190594.1"/>
    <property type="molecule type" value="Genomic_DNA"/>
</dbReference>
<proteinExistence type="predicted"/>
<reference evidence="2 3" key="1">
    <citation type="submission" date="2021-03" db="EMBL/GenBank/DDBJ databases">
        <title>Sequencing the genomes of 1000 actinobacteria strains.</title>
        <authorList>
            <person name="Klenk H.-P."/>
        </authorList>
    </citation>
    <scope>NUCLEOTIDE SEQUENCE [LARGE SCALE GENOMIC DNA]</scope>
    <source>
        <strain evidence="2 3">DSM 45516</strain>
    </source>
</reference>